<keyword evidence="4" id="KW-0653">Protein transport</keyword>
<dbReference type="OrthoDB" id="294853at2759"/>
<evidence type="ECO:0000256" key="1">
    <source>
        <dbReference type="ARBA" id="ARBA00008144"/>
    </source>
</evidence>
<dbReference type="SUPFAM" id="SSF48371">
    <property type="entry name" value="ARM repeat"/>
    <property type="match status" value="1"/>
</dbReference>
<evidence type="ECO:0000259" key="9">
    <source>
        <dbReference type="Pfam" id="PF16213"/>
    </source>
</evidence>
<sequence length="1770" mass="195655">MAREAAARRLMENLQTDLRALSVECKRKYPPVKEAAEAGMLKLKTISTRSKQIEPALVANSGEILQPFLLGCDTKNLKIVQLSLVSIQRLITHEAVSANAACNVINMLWNLMEGGLDDLKVLQTAVVVLTTNTVVRGPMLAKAIVICFRLHFSKDNTTSNTASAVVQQVVTVVFERVMAEDEANADGSESNNVARLKDYGKGSKEVPKTLRPCAADAYLLFQDLCSLVNGDPPYWLKGMTGMSRTFGIELIEAVLNTFPPLFLRHNEFSFLLKERVCPLLIKLFSPSLKHRQGLTTPLPSLSPEKPSFPLSLRLLRVVSVLINKYYALLITECEIFLSLLVKFTEGDKPHWQRVQALEVLMKLCHQPKLLRCFCASYDMKPHSTKIFGNIINALGAFIQSLFVNPAGDKQSSQTGDKVPKDSSGSPTIGNNTGNVTVAAAVSNSAFFYKGTWIPLVPVSASHPSKTAFLELLDKAEPPPVPDGYGMSVAFMALLDAVKGVSSVVNSEMDTEEKLWQSQPDVGNLSQAIKMEKVNKEVQESDEGEVSLSECQNLYGMWTTLVESSWCGVMSALSLLLEACTDEVATESILKSMELYASLCGKLNQTMSRDAFVTSLCRSALPAHYALTVLNIATPQSTSNSKGHKRQPSKDSLLQSSGSNDGTSGDQGDGRNQVVAVGTPLATLHGTVQGPVMLTAKNIQCMRAILSLSCLHGSVLGNAWHQILTTLQHLVWILGLKPTSGGTLKVSTTADTPNTVITTAVMAELPILTSMLSRLFESSQNLDEVALHHMIDALCKLSSEAMEIAYSNKEPSLFPVAKLLESGLVNLPRMECWWRPVTAHLLEVCQHSHVKLREWSAEAVTDLITASVEYKHDPPLHQNLKLQAMLLGPLQELSSIPHADIRHKQLECVHHLLSSNGDRLVHGWPLVLGVIGAVTQDQGETLIRTAFQSLQLVVTDFLPIMPCYCLQISVETAARFGLQKEELNISLTAVGLLWNISDYLYQNRDKIRENLDQDSKNLQIQSGTEKPVPPFDALWLTLYSRLADLCVDSRPAVRKSAGQTLFSTISVHGSLLELSTWQIVLWQVLFPLLDKVKNFSGVAAHETGDATNGGNILIHHSRDTTEKQWAETKVLTLAGVARVFNTWRHALMPLGDFPRAWALLLQHIESSALSPSKEVSLNALKSFQEVLQLKPPKKLNLVKQASTTSSSSEKQEDSALTVGDLIIPAEEAINRNDDLITSQDKDPAERTSVSDPADVDAEETTRFDSDALWSNAWRVWYSIGIASTKPPQERTANLPTQAFLTALVKIFPLLFKHIRLRFVSSDLQKFFLVLQNAVSVPVQADMSVFILPSAGDNDLTPLQDAILHSIQILQGAISDGTESMQSMYPAIFDQLLTFVTYSCQAPSFGQIETKAISKTSSKQMYLHYLEHKEKWDTFKTSVQTDWVAMNYVPFAEKSLEFTATLYKSTAEHPVVMEEHVLQNILRVLQLPLGLKYACPSPSTWKLSVQCLLDILRVGLPVARADETTHNFRDMWLDLAASLELFLFADHPTPSTLTVEEQQNDESLDVCVVELVRQEILPYSASMPDEFVHRIMALLNRGSIHSTSTASFLDVDDRQLRQEFAKACFETLLQFSFITQKVALQNASSEGTLTKMALSSLLGRCQEVLKKYVEDERLSGKCPLPRSRMTEMSFVLQAVTTLIQSLKRATPENVDPSTWEQVINLYPCLVDCSTCSSSQVCNSLKKALYEYQDLLVPPHRTQHPSKSPSSHLVNGK</sequence>
<dbReference type="Proteomes" id="UP001152320">
    <property type="component" value="Chromosome 2"/>
</dbReference>
<feature type="domain" description="Mon2/Sec7/BIG1-like dimerisation and cyclophilin-binding" evidence="9">
    <location>
        <begin position="6"/>
        <end position="181"/>
    </location>
</feature>
<proteinExistence type="inferred from homology"/>
<dbReference type="PANTHER" id="PTHR10663">
    <property type="entry name" value="GUANYL-NUCLEOTIDE EXCHANGE FACTOR"/>
    <property type="match status" value="1"/>
</dbReference>
<feature type="domain" description="Mon2/Sec7/BIG1-like HUS" evidence="7">
    <location>
        <begin position="214"/>
        <end position="386"/>
    </location>
</feature>
<feature type="domain" description="Mon2 C-terminal" evidence="8">
    <location>
        <begin position="954"/>
        <end position="1752"/>
    </location>
</feature>
<feature type="region of interest" description="Disordered" evidence="5">
    <location>
        <begin position="1232"/>
        <end position="1258"/>
    </location>
</feature>
<reference evidence="10" key="1">
    <citation type="submission" date="2021-10" db="EMBL/GenBank/DDBJ databases">
        <title>Tropical sea cucumber genome reveals ecological adaptation and Cuvierian tubules defense mechanism.</title>
        <authorList>
            <person name="Chen T."/>
        </authorList>
    </citation>
    <scope>NUCLEOTIDE SEQUENCE</scope>
    <source>
        <strain evidence="10">Nanhai2018</strain>
        <tissue evidence="10">Muscle</tissue>
    </source>
</reference>
<evidence type="ECO:0000256" key="5">
    <source>
        <dbReference type="SAM" id="MobiDB-lite"/>
    </source>
</evidence>
<dbReference type="Pfam" id="PF16213">
    <property type="entry name" value="DCB"/>
    <property type="match status" value="1"/>
</dbReference>
<evidence type="ECO:0000313" key="10">
    <source>
        <dbReference type="EMBL" id="KAJ8046493.1"/>
    </source>
</evidence>
<evidence type="ECO:0000313" key="11">
    <source>
        <dbReference type="Proteomes" id="UP001152320"/>
    </source>
</evidence>
<dbReference type="EMBL" id="JAIZAY010000002">
    <property type="protein sequence ID" value="KAJ8046493.1"/>
    <property type="molecule type" value="Genomic_DNA"/>
</dbReference>
<keyword evidence="3" id="KW-0813">Transport</keyword>
<dbReference type="Pfam" id="PF12783">
    <property type="entry name" value="Sec7-like_HUS"/>
    <property type="match status" value="1"/>
</dbReference>
<comment type="caution">
    <text evidence="10">The sequence shown here is derived from an EMBL/GenBank/DDBJ whole genome shotgun (WGS) entry which is preliminary data.</text>
</comment>
<dbReference type="InterPro" id="IPR032629">
    <property type="entry name" value="DCB_dom"/>
</dbReference>
<protein>
    <recommendedName>
        <fullName evidence="2">Protein MON2 homolog</fullName>
    </recommendedName>
</protein>
<feature type="region of interest" description="Disordered" evidence="5">
    <location>
        <begin position="635"/>
        <end position="671"/>
    </location>
</feature>
<evidence type="ECO:0000256" key="2">
    <source>
        <dbReference type="ARBA" id="ARBA00017134"/>
    </source>
</evidence>
<dbReference type="InterPro" id="IPR032817">
    <property type="entry name" value="Mon2_C"/>
</dbReference>
<accession>A0A9Q1CKM9</accession>
<gene>
    <name evidence="10" type="ORF">HOLleu_05179</name>
</gene>
<feature type="compositionally biased region" description="Basic and acidic residues" evidence="5">
    <location>
        <begin position="1232"/>
        <end position="1244"/>
    </location>
</feature>
<dbReference type="Pfam" id="PF16206">
    <property type="entry name" value="Mon2_C"/>
    <property type="match status" value="1"/>
</dbReference>
<feature type="compositionally biased region" description="Polar residues" evidence="5">
    <location>
        <begin position="649"/>
        <end position="665"/>
    </location>
</feature>
<keyword evidence="11" id="KW-1185">Reference proteome</keyword>
<organism evidence="10 11">
    <name type="scientific">Holothuria leucospilota</name>
    <name type="common">Black long sea cucumber</name>
    <name type="synonym">Mertensiothuria leucospilota</name>
    <dbReference type="NCBI Taxonomy" id="206669"/>
    <lineage>
        <taxon>Eukaryota</taxon>
        <taxon>Metazoa</taxon>
        <taxon>Echinodermata</taxon>
        <taxon>Eleutherozoa</taxon>
        <taxon>Echinozoa</taxon>
        <taxon>Holothuroidea</taxon>
        <taxon>Aspidochirotacea</taxon>
        <taxon>Aspidochirotida</taxon>
        <taxon>Holothuriidae</taxon>
        <taxon>Holothuria</taxon>
    </lineage>
</organism>
<dbReference type="Pfam" id="PF09324">
    <property type="entry name" value="Sec7-like_HDS"/>
    <property type="match status" value="1"/>
</dbReference>
<dbReference type="InterPro" id="IPR016024">
    <property type="entry name" value="ARM-type_fold"/>
</dbReference>
<feature type="domain" description="Mon2/Sec7/BIG1-like HDS" evidence="6">
    <location>
        <begin position="871"/>
        <end position="950"/>
    </location>
</feature>
<dbReference type="InterPro" id="IPR015403">
    <property type="entry name" value="Mon2/Sec7/BIG1-like_HDS"/>
</dbReference>
<feature type="region of interest" description="Disordered" evidence="5">
    <location>
        <begin position="408"/>
        <end position="429"/>
    </location>
</feature>
<dbReference type="PANTHER" id="PTHR10663:SF333">
    <property type="entry name" value="PROTEIN MON2 HOMOLOG"/>
    <property type="match status" value="1"/>
</dbReference>
<name>A0A9Q1CKM9_HOLLE</name>
<evidence type="ECO:0000256" key="3">
    <source>
        <dbReference type="ARBA" id="ARBA00022448"/>
    </source>
</evidence>
<evidence type="ECO:0000256" key="4">
    <source>
        <dbReference type="ARBA" id="ARBA00022927"/>
    </source>
</evidence>
<evidence type="ECO:0000259" key="6">
    <source>
        <dbReference type="Pfam" id="PF09324"/>
    </source>
</evidence>
<dbReference type="InterPro" id="IPR032691">
    <property type="entry name" value="Mon2/Sec7/BIG1-like_HUS"/>
</dbReference>
<evidence type="ECO:0000259" key="8">
    <source>
        <dbReference type="Pfam" id="PF16206"/>
    </source>
</evidence>
<dbReference type="GO" id="GO:0015031">
    <property type="term" value="P:protein transport"/>
    <property type="evidence" value="ECO:0007669"/>
    <property type="project" value="UniProtKB-KW"/>
</dbReference>
<comment type="similarity">
    <text evidence="1">Belongs to the MON2 family.</text>
</comment>
<evidence type="ECO:0000259" key="7">
    <source>
        <dbReference type="Pfam" id="PF12783"/>
    </source>
</evidence>